<dbReference type="InterPro" id="IPR018931">
    <property type="entry name" value="DUF2520"/>
</dbReference>
<dbReference type="EMBL" id="BAABHB010000008">
    <property type="protein sequence ID" value="GAA4411237.1"/>
    <property type="molecule type" value="Genomic_DNA"/>
</dbReference>
<feature type="domain" description="Putative oxidoreductase/dehydrogenase Rossmann-like" evidence="1">
    <location>
        <begin position="3"/>
        <end position="103"/>
    </location>
</feature>
<dbReference type="Pfam" id="PF10727">
    <property type="entry name" value="Rossmann-like"/>
    <property type="match status" value="1"/>
</dbReference>
<evidence type="ECO:0000259" key="1">
    <source>
        <dbReference type="Pfam" id="PF10727"/>
    </source>
</evidence>
<accession>A0ABP8KMU1</accession>
<dbReference type="InterPro" id="IPR019665">
    <property type="entry name" value="OxRdtase/DH_put_Rossmann_dom"/>
</dbReference>
<name>A0ABP8KMU1_9BACT</name>
<evidence type="ECO:0000259" key="2">
    <source>
        <dbReference type="Pfam" id="PF10728"/>
    </source>
</evidence>
<comment type="caution">
    <text evidence="3">The sequence shown here is derived from an EMBL/GenBank/DDBJ whole genome shotgun (WGS) entry which is preliminary data.</text>
</comment>
<reference evidence="4" key="1">
    <citation type="journal article" date="2019" name="Int. J. Syst. Evol. Microbiol.">
        <title>The Global Catalogue of Microorganisms (GCM) 10K type strain sequencing project: providing services to taxonomists for standard genome sequencing and annotation.</title>
        <authorList>
            <consortium name="The Broad Institute Genomics Platform"/>
            <consortium name="The Broad Institute Genome Sequencing Center for Infectious Disease"/>
            <person name="Wu L."/>
            <person name="Ma J."/>
        </authorList>
    </citation>
    <scope>NUCLEOTIDE SEQUENCE [LARGE SCALE GENOMIC DNA]</scope>
    <source>
        <strain evidence="4">JCM 17925</strain>
    </source>
</reference>
<organism evidence="3 4">
    <name type="scientific">Nibrella viscosa</name>
    <dbReference type="NCBI Taxonomy" id="1084524"/>
    <lineage>
        <taxon>Bacteria</taxon>
        <taxon>Pseudomonadati</taxon>
        <taxon>Bacteroidota</taxon>
        <taxon>Cytophagia</taxon>
        <taxon>Cytophagales</taxon>
        <taxon>Spirosomataceae</taxon>
        <taxon>Nibrella</taxon>
    </lineage>
</organism>
<evidence type="ECO:0000313" key="3">
    <source>
        <dbReference type="EMBL" id="GAA4411237.1"/>
    </source>
</evidence>
<dbReference type="Gene3D" id="1.10.1040.20">
    <property type="entry name" value="ProC-like, C-terminal domain"/>
    <property type="match status" value="1"/>
</dbReference>
<dbReference type="PANTHER" id="PTHR40459">
    <property type="entry name" value="CONSERVED HYPOTHETICAL ALANINE AND LEUCINE RICH PROTEIN"/>
    <property type="match status" value="1"/>
</dbReference>
<gene>
    <name evidence="3" type="ORF">GCM10023187_36760</name>
</gene>
<keyword evidence="4" id="KW-1185">Reference proteome</keyword>
<dbReference type="Gene3D" id="3.40.50.720">
    <property type="entry name" value="NAD(P)-binding Rossmann-like Domain"/>
    <property type="match status" value="1"/>
</dbReference>
<protein>
    <submittedName>
        <fullName evidence="3">DUF2520 domain-containing protein</fullName>
    </submittedName>
</protein>
<evidence type="ECO:0000313" key="4">
    <source>
        <dbReference type="Proteomes" id="UP001500936"/>
    </source>
</evidence>
<dbReference type="InterPro" id="IPR037108">
    <property type="entry name" value="TM1727-like_C_sf"/>
</dbReference>
<dbReference type="PANTHER" id="PTHR40459:SF1">
    <property type="entry name" value="CONSERVED HYPOTHETICAL ALANINE AND LEUCINE RICH PROTEIN"/>
    <property type="match status" value="1"/>
</dbReference>
<dbReference type="Pfam" id="PF10728">
    <property type="entry name" value="DUF2520"/>
    <property type="match status" value="1"/>
</dbReference>
<sequence>MEISFIGAGNLAWHLAPALENAGHQINEVYSRRQQSARQLVGILYDAHLQPDLNFADSSSELFILAVPDDSIEAICTEMVLPENAILVHTSGSKPLSILQQFVEVYSDVPVRTGVFYALQTFSKGQPLLEFEQIPLCIEASDKATEEQLVQLGQQVSTIVYLVNSAERKVLHLAAIFACNFANHLLALAKDLTDAENLEFDLLKPLIAETFRKALSAAHPAEVQTGPARRGDQTIMVAHAEYLAAHQPQWLPIYRLLSESIERRYRE</sequence>
<feature type="domain" description="DUF2520" evidence="2">
    <location>
        <begin position="134"/>
        <end position="261"/>
    </location>
</feature>
<dbReference type="InterPro" id="IPR008927">
    <property type="entry name" value="6-PGluconate_DH-like_C_sf"/>
</dbReference>
<dbReference type="SUPFAM" id="SSF48179">
    <property type="entry name" value="6-phosphogluconate dehydrogenase C-terminal domain-like"/>
    <property type="match status" value="1"/>
</dbReference>
<dbReference type="InterPro" id="IPR036291">
    <property type="entry name" value="NAD(P)-bd_dom_sf"/>
</dbReference>
<proteinExistence type="predicted"/>
<dbReference type="SUPFAM" id="SSF51735">
    <property type="entry name" value="NAD(P)-binding Rossmann-fold domains"/>
    <property type="match status" value="1"/>
</dbReference>
<dbReference type="Proteomes" id="UP001500936">
    <property type="component" value="Unassembled WGS sequence"/>
</dbReference>